<dbReference type="AlphaFoldDB" id="A0A2P2MRB3"/>
<dbReference type="EMBL" id="GGEC01052258">
    <property type="protein sequence ID" value="MBX32742.1"/>
    <property type="molecule type" value="Transcribed_RNA"/>
</dbReference>
<sequence length="64" mass="6790">MHRRRAIGGPAAGGRHFSLNATASLAKAIAPPRLALALEAVAAAVNLSRVVCLLHFVDRAYRDQ</sequence>
<reference evidence="1" key="1">
    <citation type="submission" date="2018-02" db="EMBL/GenBank/DDBJ databases">
        <title>Rhizophora mucronata_Transcriptome.</title>
        <authorList>
            <person name="Meera S.P."/>
            <person name="Sreeshan A."/>
            <person name="Augustine A."/>
        </authorList>
    </citation>
    <scope>NUCLEOTIDE SEQUENCE</scope>
    <source>
        <tissue evidence="1">Leaf</tissue>
    </source>
</reference>
<accession>A0A2P2MRB3</accession>
<organism evidence="1">
    <name type="scientific">Rhizophora mucronata</name>
    <name type="common">Asiatic mangrove</name>
    <dbReference type="NCBI Taxonomy" id="61149"/>
    <lineage>
        <taxon>Eukaryota</taxon>
        <taxon>Viridiplantae</taxon>
        <taxon>Streptophyta</taxon>
        <taxon>Embryophyta</taxon>
        <taxon>Tracheophyta</taxon>
        <taxon>Spermatophyta</taxon>
        <taxon>Magnoliopsida</taxon>
        <taxon>eudicotyledons</taxon>
        <taxon>Gunneridae</taxon>
        <taxon>Pentapetalae</taxon>
        <taxon>rosids</taxon>
        <taxon>fabids</taxon>
        <taxon>Malpighiales</taxon>
        <taxon>Rhizophoraceae</taxon>
        <taxon>Rhizophora</taxon>
    </lineage>
</organism>
<proteinExistence type="predicted"/>
<evidence type="ECO:0000313" key="1">
    <source>
        <dbReference type="EMBL" id="MBX32742.1"/>
    </source>
</evidence>
<protein>
    <submittedName>
        <fullName evidence="1">3-oxoacyl-acyl-carrier-protein synthase IIic</fullName>
    </submittedName>
</protein>
<name>A0A2P2MRB3_RHIMU</name>